<protein>
    <submittedName>
        <fullName evidence="9">Variant surface glycoprotein 1293</fullName>
    </submittedName>
</protein>
<keyword evidence="4" id="KW-0472">Membrane</keyword>
<dbReference type="AlphaFoldDB" id="M4SZV9"/>
<feature type="chain" id="PRO_5004057833" evidence="7">
    <location>
        <begin position="24"/>
        <end position="439"/>
    </location>
</feature>
<evidence type="ECO:0000313" key="9">
    <source>
        <dbReference type="EMBL" id="AGH60227.1"/>
    </source>
</evidence>
<dbReference type="Gene3D" id="3.90.150.10">
    <property type="entry name" value="Variant Surface Glycoprotein, subunit A domain 1"/>
    <property type="match status" value="1"/>
</dbReference>
<accession>M4SZV9</accession>
<dbReference type="SUPFAM" id="SSF58087">
    <property type="entry name" value="Variant surface glycoprotein (N-terminal domain)"/>
    <property type="match status" value="1"/>
</dbReference>
<dbReference type="GO" id="GO:0098552">
    <property type="term" value="C:side of membrane"/>
    <property type="evidence" value="ECO:0007669"/>
    <property type="project" value="UniProtKB-KW"/>
</dbReference>
<dbReference type="GO" id="GO:0005886">
    <property type="term" value="C:plasma membrane"/>
    <property type="evidence" value="ECO:0007669"/>
    <property type="project" value="UniProtKB-SubCell"/>
</dbReference>
<feature type="domain" description="Trypanosome variant surface glycoprotein A-type N-terminal" evidence="8">
    <location>
        <begin position="15"/>
        <end position="371"/>
    </location>
</feature>
<comment type="subcellular location">
    <subcellularLocation>
        <location evidence="1">Cell membrane</location>
        <topology evidence="1">Lipid-anchor</topology>
        <topology evidence="1">GPI-anchor</topology>
    </subcellularLocation>
</comment>
<keyword evidence="3" id="KW-0336">GPI-anchor</keyword>
<evidence type="ECO:0000256" key="4">
    <source>
        <dbReference type="ARBA" id="ARBA00023136"/>
    </source>
</evidence>
<organism evidence="9">
    <name type="scientific">Trypanosoma brucei</name>
    <dbReference type="NCBI Taxonomy" id="5691"/>
    <lineage>
        <taxon>Eukaryota</taxon>
        <taxon>Discoba</taxon>
        <taxon>Euglenozoa</taxon>
        <taxon>Kinetoplastea</taxon>
        <taxon>Metakinetoplastina</taxon>
        <taxon>Trypanosomatida</taxon>
        <taxon>Trypanosomatidae</taxon>
        <taxon>Trypanosoma</taxon>
    </lineage>
</organism>
<evidence type="ECO:0000259" key="8">
    <source>
        <dbReference type="Pfam" id="PF00913"/>
    </source>
</evidence>
<dbReference type="Pfam" id="PF00913">
    <property type="entry name" value="Trypan_glycop"/>
    <property type="match status" value="1"/>
</dbReference>
<dbReference type="VEuPathDB" id="TriTrypDB:Tb427_000517000"/>
<proteinExistence type="predicted"/>
<keyword evidence="6" id="KW-0449">Lipoprotein</keyword>
<evidence type="ECO:0000256" key="5">
    <source>
        <dbReference type="ARBA" id="ARBA00023180"/>
    </source>
</evidence>
<keyword evidence="5" id="KW-0325">Glycoprotein</keyword>
<evidence type="ECO:0000256" key="7">
    <source>
        <dbReference type="SAM" id="SignalP"/>
    </source>
</evidence>
<dbReference type="InterPro" id="IPR001812">
    <property type="entry name" value="Trypano_VSG_A_N_dom"/>
</dbReference>
<evidence type="ECO:0000256" key="1">
    <source>
        <dbReference type="ARBA" id="ARBA00004609"/>
    </source>
</evidence>
<dbReference type="Gene3D" id="1.10.470.10">
    <property type="entry name" value="Variant Surface Glycoprotein, subunit A, domain 2"/>
    <property type="match status" value="1"/>
</dbReference>
<evidence type="ECO:0000256" key="2">
    <source>
        <dbReference type="ARBA" id="ARBA00022475"/>
    </source>
</evidence>
<evidence type="ECO:0000256" key="3">
    <source>
        <dbReference type="ARBA" id="ARBA00022622"/>
    </source>
</evidence>
<reference evidence="9" key="2">
    <citation type="journal article" date="2014" name="Mol. Biochem. Parasitol.">
        <title>Capturing the variant surface glycoprotein repertoire (the VSGnome) of Trypanosoma brucei Lister 427.</title>
        <authorList>
            <person name="Cross G.A."/>
            <person name="Kim H.S."/>
            <person name="Wickstead B."/>
        </authorList>
    </citation>
    <scope>NUCLEOTIDE SEQUENCE</scope>
    <source>
        <strain evidence="9">Lister 427</strain>
    </source>
</reference>
<dbReference type="VEuPathDB" id="TriTrypDB:Tb11.0660"/>
<sequence length="439" mass="45058">MTLARRHIAIWLPAFIAAAGVRASSPGFTEAGVQKLCGIAADLANVAGIGKAKLQQQKTELEAAINARATLALAALNAASGDEATIYAAAAEAAATCSRAAASQLEVLTNKAIAATRAAANAAGRLSGVIEILLQATNQNKNAGKCIVQGNSNTKTTKTTLAALGCPTTTDDDTEDKRLADLKNLKQTGFASLKNAETITSAGSGNGVCAFLTGSSNAATHMWDHGGGSANSATIGHGMLKLSFDNTDSSAKAETLKLDALGDWGSTDSTENGKLFKAIGALETTAVHSCGGNTQAAVKTFLQPQTLQAFLAPAYKKTGEQTAEKQATDAINKAANKATATADDLKTLLDKVDIPTLNNGEIATKPLKQLNYDVTGTAHLLSSLLQLKAKSETSTICPKFNPKEGGKSSTETAETCKAKGVSAKMKMDVGSKMGSAKLK</sequence>
<reference evidence="9" key="1">
    <citation type="submission" date="2013-02" db="EMBL/GenBank/DDBJ databases">
        <authorList>
            <person name="Cross G.A.M."/>
            <person name="Kim H.-S."/>
            <person name="Wickstead B."/>
        </authorList>
    </citation>
    <scope>NUCLEOTIDE SEQUENCE</scope>
    <source>
        <strain evidence="9">Lister 427</strain>
    </source>
</reference>
<keyword evidence="2" id="KW-1003">Cell membrane</keyword>
<name>M4SZV9_9TRYP</name>
<evidence type="ECO:0000256" key="6">
    <source>
        <dbReference type="ARBA" id="ARBA00023288"/>
    </source>
</evidence>
<dbReference type="GO" id="GO:0042783">
    <property type="term" value="P:symbiont-mediated evasion of host immune response"/>
    <property type="evidence" value="ECO:0007669"/>
    <property type="project" value="InterPro"/>
</dbReference>
<dbReference type="EMBL" id="KC612796">
    <property type="protein sequence ID" value="AGH60227.1"/>
    <property type="molecule type" value="Genomic_DNA"/>
</dbReference>
<keyword evidence="7" id="KW-0732">Signal</keyword>
<feature type="signal peptide" evidence="7">
    <location>
        <begin position="1"/>
        <end position="23"/>
    </location>
</feature>